<dbReference type="SUPFAM" id="SSF51182">
    <property type="entry name" value="RmlC-like cupins"/>
    <property type="match status" value="1"/>
</dbReference>
<dbReference type="AlphaFoldDB" id="A0A444HD95"/>
<comment type="caution">
    <text evidence="5">The sequence shown here is derived from an EMBL/GenBank/DDBJ whole genome shotgun (WGS) entry which is preliminary data.</text>
</comment>
<dbReference type="Gene3D" id="1.10.10.60">
    <property type="entry name" value="Homeodomain-like"/>
    <property type="match status" value="1"/>
</dbReference>
<dbReference type="Gene3D" id="2.60.120.10">
    <property type="entry name" value="Jelly Rolls"/>
    <property type="match status" value="1"/>
</dbReference>
<evidence type="ECO:0000313" key="6">
    <source>
        <dbReference type="Proteomes" id="UP000287527"/>
    </source>
</evidence>
<dbReference type="SMART" id="SM00342">
    <property type="entry name" value="HTH_ARAC"/>
    <property type="match status" value="1"/>
</dbReference>
<dbReference type="InterPro" id="IPR014710">
    <property type="entry name" value="RmlC-like_jellyroll"/>
</dbReference>
<dbReference type="OrthoDB" id="9804543at2"/>
<dbReference type="Proteomes" id="UP000287527">
    <property type="component" value="Unassembled WGS sequence"/>
</dbReference>
<dbReference type="PANTHER" id="PTHR11019">
    <property type="entry name" value="HTH-TYPE TRANSCRIPTIONAL REGULATOR NIMR"/>
    <property type="match status" value="1"/>
</dbReference>
<evidence type="ECO:0000256" key="2">
    <source>
        <dbReference type="ARBA" id="ARBA00023125"/>
    </source>
</evidence>
<keyword evidence="2" id="KW-0238">DNA-binding</keyword>
<reference evidence="5 6" key="1">
    <citation type="submission" date="2019-01" db="EMBL/GenBank/DDBJ databases">
        <title>Flavobacterium sp. nov.,isolated from freshwater.</title>
        <authorList>
            <person name="Zhang R."/>
            <person name="Du Z.-J."/>
        </authorList>
    </citation>
    <scope>NUCLEOTIDE SEQUENCE [LARGE SCALE GENOMIC DNA]</scope>
    <source>
        <strain evidence="5 6">1E403</strain>
    </source>
</reference>
<protein>
    <submittedName>
        <fullName evidence="5">AraC family transcriptional regulator</fullName>
    </submittedName>
</protein>
<accession>A0A444HD95</accession>
<name>A0A444HD95_9FLAO</name>
<keyword evidence="6" id="KW-1185">Reference proteome</keyword>
<gene>
    <name evidence="5" type="ORF">EPI11_03215</name>
</gene>
<dbReference type="PROSITE" id="PS01124">
    <property type="entry name" value="HTH_ARAC_FAMILY_2"/>
    <property type="match status" value="1"/>
</dbReference>
<dbReference type="EMBL" id="SBII01000002">
    <property type="protein sequence ID" value="RWX02240.1"/>
    <property type="molecule type" value="Genomic_DNA"/>
</dbReference>
<evidence type="ECO:0000313" key="5">
    <source>
        <dbReference type="EMBL" id="RWX02240.1"/>
    </source>
</evidence>
<keyword evidence="3" id="KW-0804">Transcription</keyword>
<proteinExistence type="predicted"/>
<keyword evidence="1" id="KW-0805">Transcription regulation</keyword>
<dbReference type="InterPro" id="IPR003313">
    <property type="entry name" value="AraC-bd"/>
</dbReference>
<evidence type="ECO:0000256" key="1">
    <source>
        <dbReference type="ARBA" id="ARBA00023015"/>
    </source>
</evidence>
<dbReference type="RefSeq" id="WP_128388517.1">
    <property type="nucleotide sequence ID" value="NZ_SBII01000002.1"/>
</dbReference>
<dbReference type="GO" id="GO:0003700">
    <property type="term" value="F:DNA-binding transcription factor activity"/>
    <property type="evidence" value="ECO:0007669"/>
    <property type="project" value="InterPro"/>
</dbReference>
<dbReference type="PANTHER" id="PTHR11019:SF199">
    <property type="entry name" value="HTH-TYPE TRANSCRIPTIONAL REGULATOR NIMR"/>
    <property type="match status" value="1"/>
</dbReference>
<evidence type="ECO:0000256" key="3">
    <source>
        <dbReference type="ARBA" id="ARBA00023163"/>
    </source>
</evidence>
<evidence type="ECO:0000259" key="4">
    <source>
        <dbReference type="PROSITE" id="PS01124"/>
    </source>
</evidence>
<feature type="domain" description="HTH araC/xylS-type" evidence="4">
    <location>
        <begin position="162"/>
        <end position="260"/>
    </location>
</feature>
<organism evidence="5 6">
    <name type="scientific">Flavobacterium cerinum</name>
    <dbReference type="NCBI Taxonomy" id="2502784"/>
    <lineage>
        <taxon>Bacteria</taxon>
        <taxon>Pseudomonadati</taxon>
        <taxon>Bacteroidota</taxon>
        <taxon>Flavobacteriia</taxon>
        <taxon>Flavobacteriales</taxon>
        <taxon>Flavobacteriaceae</taxon>
        <taxon>Flavobacterium</taxon>
    </lineage>
</organism>
<dbReference type="InterPro" id="IPR018060">
    <property type="entry name" value="HTH_AraC"/>
</dbReference>
<dbReference type="GO" id="GO:0043565">
    <property type="term" value="F:sequence-specific DNA binding"/>
    <property type="evidence" value="ECO:0007669"/>
    <property type="project" value="InterPro"/>
</dbReference>
<dbReference type="SUPFAM" id="SSF46689">
    <property type="entry name" value="Homeodomain-like"/>
    <property type="match status" value="2"/>
</dbReference>
<dbReference type="InterPro" id="IPR011051">
    <property type="entry name" value="RmlC_Cupin_sf"/>
</dbReference>
<sequence>METSRFCHLTVDEIKKTAYVWHEPDWKFTNEWHSHKMGQLIFVEKGVQYLYTPTKTYLLPTHHCAWVPSGMMHKTFAPSGQVYLRCIFINDVPEDPFFNELTIFHTPKIIQEMVLYTERWSRLENYDAGEFDFIKALIGILPATFKSSIPLILPAPQNPRIVNIINYLTANIGEDIKITELADHFNMSARTMERLFKSDLGMNISKYIKLFKIIKAVELLSVPGENVKSVAGKVGYNSVSTFSNTFSSVLGIRPNDMVVK</sequence>
<dbReference type="InterPro" id="IPR009057">
    <property type="entry name" value="Homeodomain-like_sf"/>
</dbReference>
<dbReference type="Pfam" id="PF02311">
    <property type="entry name" value="AraC_binding"/>
    <property type="match status" value="1"/>
</dbReference>
<dbReference type="Pfam" id="PF12833">
    <property type="entry name" value="HTH_18"/>
    <property type="match status" value="1"/>
</dbReference>